<dbReference type="InterPro" id="IPR005135">
    <property type="entry name" value="Endo/exonuclease/phosphatase"/>
</dbReference>
<feature type="region of interest" description="Disordered" evidence="1">
    <location>
        <begin position="20"/>
        <end position="56"/>
    </location>
</feature>
<feature type="domain" description="Endonuclease/exonuclease/phosphatase" evidence="3">
    <location>
        <begin position="180"/>
        <end position="394"/>
    </location>
</feature>
<feature type="transmembrane region" description="Helical" evidence="2">
    <location>
        <begin position="140"/>
        <end position="160"/>
    </location>
</feature>
<dbReference type="SUPFAM" id="SSF56219">
    <property type="entry name" value="DNase I-like"/>
    <property type="match status" value="1"/>
</dbReference>
<evidence type="ECO:0000313" key="4">
    <source>
        <dbReference type="EMBL" id="GAA1865623.1"/>
    </source>
</evidence>
<proteinExistence type="predicted"/>
<dbReference type="Proteomes" id="UP001501094">
    <property type="component" value="Unassembled WGS sequence"/>
</dbReference>
<comment type="caution">
    <text evidence="4">The sequence shown here is derived from an EMBL/GenBank/DDBJ whole genome shotgun (WGS) entry which is preliminary data.</text>
</comment>
<evidence type="ECO:0000313" key="5">
    <source>
        <dbReference type="Proteomes" id="UP001501094"/>
    </source>
</evidence>
<dbReference type="Pfam" id="PF03372">
    <property type="entry name" value="Exo_endo_phos"/>
    <property type="match status" value="1"/>
</dbReference>
<organism evidence="4 5">
    <name type="scientific">Myceligenerans crystallogenes</name>
    <dbReference type="NCBI Taxonomy" id="316335"/>
    <lineage>
        <taxon>Bacteria</taxon>
        <taxon>Bacillati</taxon>
        <taxon>Actinomycetota</taxon>
        <taxon>Actinomycetes</taxon>
        <taxon>Micrococcales</taxon>
        <taxon>Promicromonosporaceae</taxon>
        <taxon>Myceligenerans</taxon>
    </lineage>
</organism>
<dbReference type="GO" id="GO:0004519">
    <property type="term" value="F:endonuclease activity"/>
    <property type="evidence" value="ECO:0007669"/>
    <property type="project" value="UniProtKB-KW"/>
</dbReference>
<keyword evidence="5" id="KW-1185">Reference proteome</keyword>
<keyword evidence="4" id="KW-0540">Nuclease</keyword>
<reference evidence="4 5" key="1">
    <citation type="journal article" date="2019" name="Int. J. Syst. Evol. Microbiol.">
        <title>The Global Catalogue of Microorganisms (GCM) 10K type strain sequencing project: providing services to taxonomists for standard genome sequencing and annotation.</title>
        <authorList>
            <consortium name="The Broad Institute Genomics Platform"/>
            <consortium name="The Broad Institute Genome Sequencing Center for Infectious Disease"/>
            <person name="Wu L."/>
            <person name="Ma J."/>
        </authorList>
    </citation>
    <scope>NUCLEOTIDE SEQUENCE [LARGE SCALE GENOMIC DNA]</scope>
    <source>
        <strain evidence="4 5">JCM 14326</strain>
    </source>
</reference>
<sequence length="407" mass="43754">MREPYVARGVRAASSCGTLSRMSQHHDPFTAQATTPGTGRPGGGYEGSGTYDDGGAERYDDVYYDDARYDDERYRPGRLQRFVTWLLWILSLPVLALFAARLVPDDSITPVAQVVPFFPYGVVAAVPLAVLAVMGRRYVLSLLLLVTVSVGGYLTAPAFFPSAQQATGADRAAPGTLRVMSVNTEYGRADAERVVDLVAGEAVEVLAVQELTPEFEEALTAAGLDELLPYKVTGKVAPGSAAGGGIYSATELTERNPGENSTFAMPSAVVDADGTDVRIRCVHPVPPVPGSTDVWQRELRELGLTARTDDTAQILLGDFNATWDHATFRALLGDRFHDAWRDTGAGLERTWPEGRTLPVAGTAIPALVAIDHVVVDETMRVGDTRSQIVPGTDHRAVLSTIVVSRRD</sequence>
<keyword evidence="2" id="KW-1133">Transmembrane helix</keyword>
<keyword evidence="4" id="KW-0255">Endonuclease</keyword>
<dbReference type="EMBL" id="BAAANL010000004">
    <property type="protein sequence ID" value="GAA1865623.1"/>
    <property type="molecule type" value="Genomic_DNA"/>
</dbReference>
<evidence type="ECO:0000256" key="1">
    <source>
        <dbReference type="SAM" id="MobiDB-lite"/>
    </source>
</evidence>
<evidence type="ECO:0000256" key="2">
    <source>
        <dbReference type="SAM" id="Phobius"/>
    </source>
</evidence>
<feature type="transmembrane region" description="Helical" evidence="2">
    <location>
        <begin position="82"/>
        <end position="102"/>
    </location>
</feature>
<gene>
    <name evidence="4" type="ORF">GCM10009751_24700</name>
</gene>
<name>A0ABN2NFQ0_9MICO</name>
<dbReference type="Gene3D" id="3.60.10.10">
    <property type="entry name" value="Endonuclease/exonuclease/phosphatase"/>
    <property type="match status" value="1"/>
</dbReference>
<feature type="transmembrane region" description="Helical" evidence="2">
    <location>
        <begin position="114"/>
        <end position="133"/>
    </location>
</feature>
<keyword evidence="2" id="KW-0472">Membrane</keyword>
<keyword evidence="4" id="KW-0378">Hydrolase</keyword>
<keyword evidence="2" id="KW-0812">Transmembrane</keyword>
<evidence type="ECO:0000259" key="3">
    <source>
        <dbReference type="Pfam" id="PF03372"/>
    </source>
</evidence>
<protein>
    <submittedName>
        <fullName evidence="4">Endonuclease/exonuclease/phosphatase family protein</fullName>
    </submittedName>
</protein>
<accession>A0ABN2NFQ0</accession>
<dbReference type="InterPro" id="IPR036691">
    <property type="entry name" value="Endo/exonu/phosph_ase_sf"/>
</dbReference>